<evidence type="ECO:0000313" key="6">
    <source>
        <dbReference type="Proteomes" id="UP001169760"/>
    </source>
</evidence>
<dbReference type="SUPFAM" id="SSF53067">
    <property type="entry name" value="Actin-like ATPase domain"/>
    <property type="match status" value="2"/>
</dbReference>
<dbReference type="NCBIfam" id="TIGR03725">
    <property type="entry name" value="T6A_YeaZ"/>
    <property type="match status" value="1"/>
</dbReference>
<sequence length="235" mass="25754">MPRFLAIDTTTEVCSVALGNAKTCVTRQSTQANSHAKVVLQLIEEVLSKEGAQLNEVDALALTIGPGSFTGIRIGLSVAQSLAYGAQIPIVCLTSLELLAAQCQLDNAHRANPVIVCPALDARMGEIYWQLFELNQKGELKPLSTPSLGTPETFNKITADLSGDVLGVGHGWQVTDVERYDGFSVLPDLKPNAQGLLHIAQQRFENNELTSAFELEPLYLRNEITWQKRKRIRDN</sequence>
<dbReference type="AlphaFoldDB" id="A0AAW7X2S7"/>
<keyword evidence="5" id="KW-0808">Transferase</keyword>
<dbReference type="GO" id="GO:0005829">
    <property type="term" value="C:cytosol"/>
    <property type="evidence" value="ECO:0007669"/>
    <property type="project" value="TreeGrafter"/>
</dbReference>
<name>A0AAW7X2S7_9GAMM</name>
<feature type="domain" description="Gcp-like" evidence="4">
    <location>
        <begin position="32"/>
        <end position="134"/>
    </location>
</feature>
<dbReference type="PANTHER" id="PTHR11735">
    <property type="entry name" value="TRNA N6-ADENOSINE THREONYLCARBAMOYLTRANSFERASE"/>
    <property type="match status" value="1"/>
</dbReference>
<dbReference type="RefSeq" id="WP_303490103.1">
    <property type="nucleotide sequence ID" value="NZ_JAUOPB010000001.1"/>
</dbReference>
<reference evidence="5" key="1">
    <citation type="submission" date="2023-07" db="EMBL/GenBank/DDBJ databases">
        <title>Genome content predicts the carbon catabolic preferences of heterotrophic bacteria.</title>
        <authorList>
            <person name="Gralka M."/>
        </authorList>
    </citation>
    <scope>NUCLEOTIDE SEQUENCE</scope>
    <source>
        <strain evidence="5">I3M17_2</strain>
    </source>
</reference>
<dbReference type="EMBL" id="JAUOPB010000001">
    <property type="protein sequence ID" value="MDO6420956.1"/>
    <property type="molecule type" value="Genomic_DNA"/>
</dbReference>
<dbReference type="GO" id="GO:0002949">
    <property type="term" value="P:tRNA threonylcarbamoyladenosine modification"/>
    <property type="evidence" value="ECO:0007669"/>
    <property type="project" value="InterPro"/>
</dbReference>
<dbReference type="Pfam" id="PF00814">
    <property type="entry name" value="TsaD"/>
    <property type="match status" value="1"/>
</dbReference>
<evidence type="ECO:0000313" key="5">
    <source>
        <dbReference type="EMBL" id="MDO6420956.1"/>
    </source>
</evidence>
<dbReference type="InterPro" id="IPR022496">
    <property type="entry name" value="T6A_TsaB"/>
</dbReference>
<dbReference type="Gene3D" id="3.30.420.40">
    <property type="match status" value="2"/>
</dbReference>
<organism evidence="5 6">
    <name type="scientific">Saccharophagus degradans</name>
    <dbReference type="NCBI Taxonomy" id="86304"/>
    <lineage>
        <taxon>Bacteria</taxon>
        <taxon>Pseudomonadati</taxon>
        <taxon>Pseudomonadota</taxon>
        <taxon>Gammaproteobacteria</taxon>
        <taxon>Cellvibrionales</taxon>
        <taxon>Cellvibrionaceae</taxon>
        <taxon>Saccharophagus</taxon>
    </lineage>
</organism>
<comment type="similarity">
    <text evidence="1">Belongs to the KAE1 / TsaD family. TsaB subfamily.</text>
</comment>
<evidence type="ECO:0000256" key="3">
    <source>
        <dbReference type="ARBA" id="ARBA00032446"/>
    </source>
</evidence>
<dbReference type="GO" id="GO:0016746">
    <property type="term" value="F:acyltransferase activity"/>
    <property type="evidence" value="ECO:0007669"/>
    <property type="project" value="UniProtKB-KW"/>
</dbReference>
<dbReference type="InterPro" id="IPR043129">
    <property type="entry name" value="ATPase_NBD"/>
</dbReference>
<dbReference type="Proteomes" id="UP001169760">
    <property type="component" value="Unassembled WGS sequence"/>
</dbReference>
<evidence type="ECO:0000256" key="1">
    <source>
        <dbReference type="ARBA" id="ARBA00010493"/>
    </source>
</evidence>
<keyword evidence="5" id="KW-0012">Acyltransferase</keyword>
<comment type="caution">
    <text evidence="5">The sequence shown here is derived from an EMBL/GenBank/DDBJ whole genome shotgun (WGS) entry which is preliminary data.</text>
</comment>
<evidence type="ECO:0000256" key="2">
    <source>
        <dbReference type="ARBA" id="ARBA00019012"/>
    </source>
</evidence>
<protein>
    <recommendedName>
        <fullName evidence="2">tRNA threonylcarbamoyladenosine biosynthesis protein TsaB</fullName>
    </recommendedName>
    <alternativeName>
        <fullName evidence="3">t(6)A37 threonylcarbamoyladenosine biosynthesis protein TsaB</fullName>
    </alternativeName>
</protein>
<accession>A0AAW7X2S7</accession>
<gene>
    <name evidence="5" type="primary">tsaB</name>
    <name evidence="5" type="ORF">Q4521_00570</name>
</gene>
<dbReference type="InterPro" id="IPR000905">
    <property type="entry name" value="Gcp-like_dom"/>
</dbReference>
<dbReference type="PANTHER" id="PTHR11735:SF11">
    <property type="entry name" value="TRNA THREONYLCARBAMOYLADENOSINE BIOSYNTHESIS PROTEIN TSAB"/>
    <property type="match status" value="1"/>
</dbReference>
<evidence type="ECO:0000259" key="4">
    <source>
        <dbReference type="Pfam" id="PF00814"/>
    </source>
</evidence>
<dbReference type="CDD" id="cd24032">
    <property type="entry name" value="ASKHA_NBD_TsaB"/>
    <property type="match status" value="1"/>
</dbReference>
<proteinExistence type="inferred from homology"/>